<accession>A0ACC0NH88</accession>
<proteinExistence type="predicted"/>
<name>A0ACC0NH88_RHOML</name>
<gene>
    <name evidence="1" type="ORF">RHMOL_Rhmol06G0277200</name>
</gene>
<dbReference type="Proteomes" id="UP001062846">
    <property type="component" value="Chromosome 6"/>
</dbReference>
<comment type="caution">
    <text evidence="1">The sequence shown here is derived from an EMBL/GenBank/DDBJ whole genome shotgun (WGS) entry which is preliminary data.</text>
</comment>
<sequence>MLEVGASGTAGGLLSIWNPDIFKLKSFCSNRNFILVKGTYYNQFSCIIVNIYAPCDTVERRKLWQTICNIKPLFTGPWCLGGDLNERNFTWSNTQEGGKWSRIDRYWVDHEWLDKYKIKQWGLPRSFSDHCPSVSSGGGEGGGERNMRGGMLGWRDQEEMAMSRDFSNIFIA</sequence>
<reference evidence="1" key="1">
    <citation type="submission" date="2022-02" db="EMBL/GenBank/DDBJ databases">
        <title>Plant Genome Project.</title>
        <authorList>
            <person name="Zhang R.-G."/>
        </authorList>
    </citation>
    <scope>NUCLEOTIDE SEQUENCE</scope>
    <source>
        <strain evidence="1">AT1</strain>
    </source>
</reference>
<evidence type="ECO:0000313" key="2">
    <source>
        <dbReference type="Proteomes" id="UP001062846"/>
    </source>
</evidence>
<protein>
    <submittedName>
        <fullName evidence="1">Uncharacterized protein</fullName>
    </submittedName>
</protein>
<dbReference type="EMBL" id="CM046393">
    <property type="protein sequence ID" value="KAI8552570.1"/>
    <property type="molecule type" value="Genomic_DNA"/>
</dbReference>
<keyword evidence="2" id="KW-1185">Reference proteome</keyword>
<evidence type="ECO:0000313" key="1">
    <source>
        <dbReference type="EMBL" id="KAI8552570.1"/>
    </source>
</evidence>
<organism evidence="1 2">
    <name type="scientific">Rhododendron molle</name>
    <name type="common">Chinese azalea</name>
    <name type="synonym">Azalea mollis</name>
    <dbReference type="NCBI Taxonomy" id="49168"/>
    <lineage>
        <taxon>Eukaryota</taxon>
        <taxon>Viridiplantae</taxon>
        <taxon>Streptophyta</taxon>
        <taxon>Embryophyta</taxon>
        <taxon>Tracheophyta</taxon>
        <taxon>Spermatophyta</taxon>
        <taxon>Magnoliopsida</taxon>
        <taxon>eudicotyledons</taxon>
        <taxon>Gunneridae</taxon>
        <taxon>Pentapetalae</taxon>
        <taxon>asterids</taxon>
        <taxon>Ericales</taxon>
        <taxon>Ericaceae</taxon>
        <taxon>Ericoideae</taxon>
        <taxon>Rhodoreae</taxon>
        <taxon>Rhododendron</taxon>
    </lineage>
</organism>